<dbReference type="InterPro" id="IPR013022">
    <property type="entry name" value="Xyl_isomerase-like_TIM-brl"/>
</dbReference>
<name>A0A4R1BQW4_9ACTN</name>
<dbReference type="RefSeq" id="WP_132688388.1">
    <property type="nucleotide sequence ID" value="NZ_SKBU01000006.1"/>
</dbReference>
<evidence type="ECO:0000313" key="5">
    <source>
        <dbReference type="EMBL" id="TCJ19978.1"/>
    </source>
</evidence>
<dbReference type="GO" id="GO:0046487">
    <property type="term" value="P:glyoxylate metabolic process"/>
    <property type="evidence" value="ECO:0007669"/>
    <property type="project" value="TreeGrafter"/>
</dbReference>
<dbReference type="SUPFAM" id="SSF51658">
    <property type="entry name" value="Xylose isomerase-like"/>
    <property type="match status" value="1"/>
</dbReference>
<organism evidence="5 6">
    <name type="scientific">Rubrobacter taiwanensis</name>
    <dbReference type="NCBI Taxonomy" id="185139"/>
    <lineage>
        <taxon>Bacteria</taxon>
        <taxon>Bacillati</taxon>
        <taxon>Actinomycetota</taxon>
        <taxon>Rubrobacteria</taxon>
        <taxon>Rubrobacterales</taxon>
        <taxon>Rubrobacteraceae</taxon>
        <taxon>Rubrobacter</taxon>
    </lineage>
</organism>
<dbReference type="FunFam" id="3.20.20.150:FF:000007">
    <property type="entry name" value="Hydroxypyruvate isomerase"/>
    <property type="match status" value="1"/>
</dbReference>
<keyword evidence="5" id="KW-0670">Pyruvate</keyword>
<keyword evidence="1 2" id="KW-0413">Isomerase</keyword>
<reference evidence="5 6" key="1">
    <citation type="submission" date="2019-03" db="EMBL/GenBank/DDBJ databases">
        <title>Whole genome sequence of a novel Rubrobacter taiwanensis strain, isolated from Yellowstone National Park.</title>
        <authorList>
            <person name="Freed S."/>
            <person name="Ramaley R.F."/>
            <person name="Kyndt J.A."/>
        </authorList>
    </citation>
    <scope>NUCLEOTIDE SEQUENCE [LARGE SCALE GENOMIC DNA]</scope>
    <source>
        <strain evidence="5 6">Yellowstone</strain>
    </source>
</reference>
<accession>A0A4R1BQW4</accession>
<dbReference type="InterPro" id="IPR036237">
    <property type="entry name" value="Xyl_isomerase-like_sf"/>
</dbReference>
<dbReference type="EMBL" id="SKBU01000006">
    <property type="protein sequence ID" value="TCJ19978.1"/>
    <property type="molecule type" value="Genomic_DNA"/>
</dbReference>
<protein>
    <submittedName>
        <fullName evidence="5">Hydroxypyruvate isomerase</fullName>
    </submittedName>
</protein>
<dbReference type="Proteomes" id="UP000295244">
    <property type="component" value="Unassembled WGS sequence"/>
</dbReference>
<feature type="domain" description="Xylose isomerase-like TIM barrel" evidence="4">
    <location>
        <begin position="20"/>
        <end position="255"/>
    </location>
</feature>
<feature type="active site" description="Proton donor/acceptor" evidence="3">
    <location>
        <position position="239"/>
    </location>
</feature>
<dbReference type="InterPro" id="IPR050417">
    <property type="entry name" value="Sugar_Epim/Isomerase"/>
</dbReference>
<evidence type="ECO:0000256" key="2">
    <source>
        <dbReference type="PIRNR" id="PIRNR006241"/>
    </source>
</evidence>
<dbReference type="PANTHER" id="PTHR43489">
    <property type="entry name" value="ISOMERASE"/>
    <property type="match status" value="1"/>
</dbReference>
<feature type="active site" description="Proton donor/acceptor" evidence="3">
    <location>
        <position position="142"/>
    </location>
</feature>
<dbReference type="Pfam" id="PF01261">
    <property type="entry name" value="AP_endonuc_2"/>
    <property type="match status" value="1"/>
</dbReference>
<evidence type="ECO:0000313" key="6">
    <source>
        <dbReference type="Proteomes" id="UP000295244"/>
    </source>
</evidence>
<evidence type="ECO:0000259" key="4">
    <source>
        <dbReference type="Pfam" id="PF01261"/>
    </source>
</evidence>
<gene>
    <name evidence="5" type="ORF">E0L93_03255</name>
</gene>
<dbReference type="PANTHER" id="PTHR43489:SF6">
    <property type="entry name" value="HYDROXYPYRUVATE ISOMERASE-RELATED"/>
    <property type="match status" value="1"/>
</dbReference>
<evidence type="ECO:0000256" key="1">
    <source>
        <dbReference type="ARBA" id="ARBA00023235"/>
    </source>
</evidence>
<keyword evidence="6" id="KW-1185">Reference proteome</keyword>
<dbReference type="Gene3D" id="3.20.20.150">
    <property type="entry name" value="Divalent-metal-dependent TIM barrel enzymes"/>
    <property type="match status" value="1"/>
</dbReference>
<comment type="caution">
    <text evidence="5">The sequence shown here is derived from an EMBL/GenBank/DDBJ whole genome shotgun (WGS) entry which is preliminary data.</text>
</comment>
<proteinExistence type="inferred from homology"/>
<dbReference type="AlphaFoldDB" id="A0A4R1BQW4"/>
<dbReference type="OrthoDB" id="9786584at2"/>
<evidence type="ECO:0000256" key="3">
    <source>
        <dbReference type="PIRSR" id="PIRSR006241-50"/>
    </source>
</evidence>
<dbReference type="PIRSF" id="PIRSF006241">
    <property type="entry name" value="HyI"/>
    <property type="match status" value="1"/>
</dbReference>
<dbReference type="GO" id="GO:0008903">
    <property type="term" value="F:hydroxypyruvate isomerase activity"/>
    <property type="evidence" value="ECO:0007669"/>
    <property type="project" value="TreeGrafter"/>
</dbReference>
<sequence length="270" mass="30475">MKFSANVSILFGEVPFLQRFERARRAGFSAVEFWWPLGEELSEVEEAAKDATLEVDLLNFYAGDMPSGERGLLSDPQRYGEFRENVPLALEFAQRLGCTKLNALVGHRVEGMELEEQLELAKESVRFAADEAAKQGAQVMIEALNTFENGPYLIGTTKDAAAFVRGVNRPNVKLQYDVYHMQRMEGNLVANLREYMPEIGHVQIADSPGRGEPGTGEIRYLYVFEQLQKLGYGGYVGLEYRPTASTTEESLLWLPEELRGREVRVEELKL</sequence>
<dbReference type="InterPro" id="IPR026040">
    <property type="entry name" value="HyI-like"/>
</dbReference>
<comment type="similarity">
    <text evidence="2">Belongs to the hyi family.</text>
</comment>